<evidence type="ECO:0000313" key="1">
    <source>
        <dbReference type="EMBL" id="CAJ1504357.1"/>
    </source>
</evidence>
<organism evidence="1 2">
    <name type="scientific">[Mycobacterium] burgundiense</name>
    <dbReference type="NCBI Taxonomy" id="3064286"/>
    <lineage>
        <taxon>Bacteria</taxon>
        <taxon>Bacillati</taxon>
        <taxon>Actinomycetota</taxon>
        <taxon>Actinomycetes</taxon>
        <taxon>Mycobacteriales</taxon>
        <taxon>Mycobacteriaceae</taxon>
        <taxon>Mycolicibacterium</taxon>
    </lineage>
</organism>
<name>A0ABM9LTB9_9MYCO</name>
<evidence type="ECO:0000313" key="2">
    <source>
        <dbReference type="Proteomes" id="UP001190465"/>
    </source>
</evidence>
<gene>
    <name evidence="1" type="ORF">MU0053_002665</name>
</gene>
<reference evidence="1 2" key="1">
    <citation type="submission" date="2023-08" db="EMBL/GenBank/DDBJ databases">
        <authorList>
            <person name="Folkvardsen B D."/>
            <person name="Norman A."/>
        </authorList>
    </citation>
    <scope>NUCLEOTIDE SEQUENCE [LARGE SCALE GENOMIC DNA]</scope>
    <source>
        <strain evidence="1 2">Mu0053</strain>
    </source>
</reference>
<dbReference type="EMBL" id="OY726397">
    <property type="protein sequence ID" value="CAJ1504357.1"/>
    <property type="molecule type" value="Genomic_DNA"/>
</dbReference>
<evidence type="ECO:0008006" key="3">
    <source>
        <dbReference type="Google" id="ProtNLM"/>
    </source>
</evidence>
<keyword evidence="2" id="KW-1185">Reference proteome</keyword>
<proteinExistence type="predicted"/>
<sequence length="198" mass="20878">MSATSVVHRSARPAQRIAAAAAAAGWLTDQVFPGRPRSRDMHKLASRLDPVLSAEVTAPGVAGGAALEVMLTAALGRALARTVGTGTLSVHVDGEQAEGSIGRLDCTLEPPLTTAALLSAYAPSVLADGAQSPEAWVSYRSVVAGTSAPEGYLLALHARRGADVIYLDWWYDSRSFERHTVEEFDDQLPLALIEVTSN</sequence>
<protein>
    <recommendedName>
        <fullName evidence="3">Polyketide synthase</fullName>
    </recommendedName>
</protein>
<accession>A0ABM9LTB9</accession>
<dbReference type="RefSeq" id="WP_308478118.1">
    <property type="nucleotide sequence ID" value="NZ_OY726397.1"/>
</dbReference>
<dbReference type="Proteomes" id="UP001190465">
    <property type="component" value="Chromosome"/>
</dbReference>